<proteinExistence type="predicted"/>
<dbReference type="PROSITE" id="PS51352">
    <property type="entry name" value="THIOREDOXIN_2"/>
    <property type="match status" value="1"/>
</dbReference>
<keyword evidence="2" id="KW-0201">Cytochrome c-type biogenesis</keyword>
<dbReference type="GO" id="GO:0030313">
    <property type="term" value="C:cell envelope"/>
    <property type="evidence" value="ECO:0007669"/>
    <property type="project" value="UniProtKB-SubCell"/>
</dbReference>
<dbReference type="InterPro" id="IPR050553">
    <property type="entry name" value="Thioredoxin_ResA/DsbE_sf"/>
</dbReference>
<feature type="signal peptide" evidence="5">
    <location>
        <begin position="1"/>
        <end position="20"/>
    </location>
</feature>
<evidence type="ECO:0000313" key="8">
    <source>
        <dbReference type="Proteomes" id="UP000095576"/>
    </source>
</evidence>
<dbReference type="RefSeq" id="WP_032850264.1">
    <property type="nucleotide sequence ID" value="NZ_CAXKYD010000002.1"/>
</dbReference>
<keyword evidence="4" id="KW-0676">Redox-active center</keyword>
<evidence type="ECO:0000256" key="3">
    <source>
        <dbReference type="ARBA" id="ARBA00023157"/>
    </source>
</evidence>
<comment type="subcellular location">
    <subcellularLocation>
        <location evidence="1">Cell envelope</location>
    </subcellularLocation>
</comment>
<dbReference type="InterPro" id="IPR036249">
    <property type="entry name" value="Thioredoxin-like_sf"/>
</dbReference>
<evidence type="ECO:0000256" key="2">
    <source>
        <dbReference type="ARBA" id="ARBA00022748"/>
    </source>
</evidence>
<evidence type="ECO:0000259" key="6">
    <source>
        <dbReference type="PROSITE" id="PS51352"/>
    </source>
</evidence>
<feature type="chain" id="PRO_5008025959" evidence="5">
    <location>
        <begin position="21"/>
        <end position="640"/>
    </location>
</feature>
<feature type="domain" description="Thioredoxin" evidence="6">
    <location>
        <begin position="493"/>
        <end position="640"/>
    </location>
</feature>
<dbReference type="EMBL" id="CZAP01000002">
    <property type="protein sequence ID" value="CUP07938.1"/>
    <property type="molecule type" value="Genomic_DNA"/>
</dbReference>
<dbReference type="AlphaFoldDB" id="A0A174KDN9"/>
<dbReference type="SUPFAM" id="SSF52833">
    <property type="entry name" value="Thioredoxin-like"/>
    <property type="match status" value="1"/>
</dbReference>
<keyword evidence="3" id="KW-1015">Disulfide bond</keyword>
<dbReference type="PANTHER" id="PTHR42852:SF6">
    <property type="entry name" value="THIOL:DISULFIDE INTERCHANGE PROTEIN DSBE"/>
    <property type="match status" value="1"/>
</dbReference>
<evidence type="ECO:0000313" key="7">
    <source>
        <dbReference type="EMBL" id="CUP07938.1"/>
    </source>
</evidence>
<dbReference type="CDD" id="cd02966">
    <property type="entry name" value="TlpA_like_family"/>
    <property type="match status" value="1"/>
</dbReference>
<dbReference type="Proteomes" id="UP000095576">
    <property type="component" value="Unassembled WGS sequence"/>
</dbReference>
<reference evidence="7 8" key="1">
    <citation type="submission" date="2015-09" db="EMBL/GenBank/DDBJ databases">
        <authorList>
            <consortium name="Pathogen Informatics"/>
        </authorList>
    </citation>
    <scope>NUCLEOTIDE SEQUENCE [LARGE SCALE GENOMIC DNA]</scope>
    <source>
        <strain evidence="7 8">2789STDY5834899</strain>
    </source>
</reference>
<evidence type="ECO:0000256" key="5">
    <source>
        <dbReference type="SAM" id="SignalP"/>
    </source>
</evidence>
<gene>
    <name evidence="7" type="primary">cycY</name>
    <name evidence="7" type="ORF">ERS852511_01093</name>
</gene>
<evidence type="ECO:0000256" key="4">
    <source>
        <dbReference type="ARBA" id="ARBA00023284"/>
    </source>
</evidence>
<accession>A0A174KDN9</accession>
<dbReference type="GO" id="GO:0017004">
    <property type="term" value="P:cytochrome complex assembly"/>
    <property type="evidence" value="ECO:0007669"/>
    <property type="project" value="UniProtKB-KW"/>
</dbReference>
<dbReference type="PANTHER" id="PTHR42852">
    <property type="entry name" value="THIOL:DISULFIDE INTERCHANGE PROTEIN DSBE"/>
    <property type="match status" value="1"/>
</dbReference>
<dbReference type="InterPro" id="IPR013766">
    <property type="entry name" value="Thioredoxin_domain"/>
</dbReference>
<evidence type="ECO:0000256" key="1">
    <source>
        <dbReference type="ARBA" id="ARBA00004196"/>
    </source>
</evidence>
<protein>
    <submittedName>
        <fullName evidence="7">Thiol:disulfide interchange protein DsbE</fullName>
    </submittedName>
</protein>
<dbReference type="GO" id="GO:0016491">
    <property type="term" value="F:oxidoreductase activity"/>
    <property type="evidence" value="ECO:0007669"/>
    <property type="project" value="InterPro"/>
</dbReference>
<dbReference type="InterPro" id="IPR013740">
    <property type="entry name" value="Redoxin"/>
</dbReference>
<keyword evidence="5" id="KW-0732">Signal</keyword>
<name>A0A174KDN9_BACT4</name>
<organism evidence="7 8">
    <name type="scientific">Bacteroides thetaiotaomicron</name>
    <dbReference type="NCBI Taxonomy" id="818"/>
    <lineage>
        <taxon>Bacteria</taxon>
        <taxon>Pseudomonadati</taxon>
        <taxon>Bacteroidota</taxon>
        <taxon>Bacteroidia</taxon>
        <taxon>Bacteroidales</taxon>
        <taxon>Bacteroidaceae</taxon>
        <taxon>Bacteroides</taxon>
    </lineage>
</organism>
<dbReference type="Gene3D" id="3.40.30.10">
    <property type="entry name" value="Glutaredoxin"/>
    <property type="match status" value="1"/>
</dbReference>
<dbReference type="Pfam" id="PF08534">
    <property type="entry name" value="Redoxin"/>
    <property type="match status" value="1"/>
</dbReference>
<sequence length="640" mass="73220">MKRFALMISLLVSILCMAQAKDRIVERPPFLAQSSSSIEVDKIVMSDTVTTVYIKAFYRPKYWIKIATGSVLKDNNGNLYPVRKGIGITLDKEFWMPESGEAEFQLTFPPIPQNVTCLDFSEGDFEGAYKIWGIQLDKKTFSKFRLPKDVTVTKADHKTTLPEPVVKYAKAVLKGRILDYQKGMPNKGSLYFQDVIRDEAQEGKIRIQDDGTFYHEMNVFMVTPCMIRFPFGAVSYLLAPGETTSIVINLRENARKQSHLRQTEKPYGKEIYYGGYLAGVQQELADHPMSFSFIEGNSYEEYQQQIKKLNGKTAEEYKAQILARLPEFRKQITQSKGSPAYKEIINTDLELSAALKIIETERNLKLAHIMTNGLEGEKANKYYAETKIDIPQGYYESLQDFTYILSPKACYNSRYPILFDIIRRIGIDDKILKSLSNHTATGYLIQNLKAQIIGVSMRDLNPLNDEQKSELATMPAAYNEMALAMNNDLLKQIEINKKKTGFTVNETGEVSNEDLFPSIISKFRGHTLLVDFWATWCGPCRSANKQILPMKKELKDKDIIYLYITGETSPLGTWRNMIPDIHGEHFRVTDEQWSYLREKFSIRGVPTYFVIDKEGNITYKQTGFPGVDTMKEQLMKALEK</sequence>